<reference evidence="1 2" key="1">
    <citation type="journal article" date="2013" name="Nat. Genet.">
        <title>The high-quality draft genome of peach (Prunus persica) identifies unique patterns of genetic diversity, domestication and genome evolution.</title>
        <authorList>
            <consortium name="International Peach Genome Initiative"/>
            <person name="Verde I."/>
            <person name="Abbott A.G."/>
            <person name="Scalabrin S."/>
            <person name="Jung S."/>
            <person name="Shu S."/>
            <person name="Marroni F."/>
            <person name="Zhebentyayeva T."/>
            <person name="Dettori M.T."/>
            <person name="Grimwood J."/>
            <person name="Cattonaro F."/>
            <person name="Zuccolo A."/>
            <person name="Rossini L."/>
            <person name="Jenkins J."/>
            <person name="Vendramin E."/>
            <person name="Meisel L.A."/>
            <person name="Decroocq V."/>
            <person name="Sosinski B."/>
            <person name="Prochnik S."/>
            <person name="Mitros T."/>
            <person name="Policriti A."/>
            <person name="Cipriani G."/>
            <person name="Dondini L."/>
            <person name="Ficklin S."/>
            <person name="Goodstein D.M."/>
            <person name="Xuan P."/>
            <person name="Del Fabbro C."/>
            <person name="Aramini V."/>
            <person name="Copetti D."/>
            <person name="Gonzalez S."/>
            <person name="Horner D.S."/>
            <person name="Falchi R."/>
            <person name="Lucas S."/>
            <person name="Mica E."/>
            <person name="Maldonado J."/>
            <person name="Lazzari B."/>
            <person name="Bielenberg D."/>
            <person name="Pirona R."/>
            <person name="Miculan M."/>
            <person name="Barakat A."/>
            <person name="Testolin R."/>
            <person name="Stella A."/>
            <person name="Tartarini S."/>
            <person name="Tonutti P."/>
            <person name="Arus P."/>
            <person name="Orellana A."/>
            <person name="Wells C."/>
            <person name="Main D."/>
            <person name="Vizzotto G."/>
            <person name="Silva H."/>
            <person name="Salamini F."/>
            <person name="Schmutz J."/>
            <person name="Morgante M."/>
            <person name="Rokhsar D.S."/>
        </authorList>
    </citation>
    <scope>NUCLEOTIDE SEQUENCE [LARGE SCALE GENOMIC DNA]</scope>
    <source>
        <strain evidence="2">cv. Nemared</strain>
    </source>
</reference>
<protein>
    <submittedName>
        <fullName evidence="1">Uncharacterized protein</fullName>
    </submittedName>
</protein>
<organism evidence="1 2">
    <name type="scientific">Prunus persica</name>
    <name type="common">Peach</name>
    <name type="synonym">Amygdalus persica</name>
    <dbReference type="NCBI Taxonomy" id="3760"/>
    <lineage>
        <taxon>Eukaryota</taxon>
        <taxon>Viridiplantae</taxon>
        <taxon>Streptophyta</taxon>
        <taxon>Embryophyta</taxon>
        <taxon>Tracheophyta</taxon>
        <taxon>Spermatophyta</taxon>
        <taxon>Magnoliopsida</taxon>
        <taxon>eudicotyledons</taxon>
        <taxon>Gunneridae</taxon>
        <taxon>Pentapetalae</taxon>
        <taxon>rosids</taxon>
        <taxon>fabids</taxon>
        <taxon>Rosales</taxon>
        <taxon>Rosaceae</taxon>
        <taxon>Amygdaloideae</taxon>
        <taxon>Amygdaleae</taxon>
        <taxon>Prunus</taxon>
    </lineage>
</organism>
<name>A0A251QXM1_PRUPE</name>
<keyword evidence="2" id="KW-1185">Reference proteome</keyword>
<sequence>MSSIFHVDKETAYIIHGITLGLHRGERIKAQGGAAPPLARKTIVGVSNCPFAQQVYRLPYFHFQHLSKCLCPFTFIYFYITPFT</sequence>
<proteinExistence type="predicted"/>
<evidence type="ECO:0000313" key="1">
    <source>
        <dbReference type="EMBL" id="ONI27505.1"/>
    </source>
</evidence>
<evidence type="ECO:0000313" key="2">
    <source>
        <dbReference type="Proteomes" id="UP000006882"/>
    </source>
</evidence>
<dbReference type="Gramene" id="ONI27505">
    <property type="protein sequence ID" value="ONI27505"/>
    <property type="gene ID" value="PRUPE_1G090600"/>
</dbReference>
<dbReference type="AlphaFoldDB" id="A0A251QXM1"/>
<dbReference type="EMBL" id="CM007651">
    <property type="protein sequence ID" value="ONI27505.1"/>
    <property type="molecule type" value="Genomic_DNA"/>
</dbReference>
<dbReference type="Proteomes" id="UP000006882">
    <property type="component" value="Chromosome G1"/>
</dbReference>
<accession>A0A251QXM1</accession>
<gene>
    <name evidence="1" type="ORF">PRUPE_1G090600</name>
</gene>